<gene>
    <name evidence="1" type="primary">dot2</name>
    <name evidence="1" type="ORF">FBU59_002928</name>
</gene>
<keyword evidence="2" id="KW-1185">Reference proteome</keyword>
<accession>A0ACC1J9X2</accession>
<organism evidence="1 2">
    <name type="scientific">Linderina macrospora</name>
    <dbReference type="NCBI Taxonomy" id="4868"/>
    <lineage>
        <taxon>Eukaryota</taxon>
        <taxon>Fungi</taxon>
        <taxon>Fungi incertae sedis</taxon>
        <taxon>Zoopagomycota</taxon>
        <taxon>Kickxellomycotina</taxon>
        <taxon>Kickxellomycetes</taxon>
        <taxon>Kickxellales</taxon>
        <taxon>Kickxellaceae</taxon>
        <taxon>Linderina</taxon>
    </lineage>
</organism>
<dbReference type="EMBL" id="JANBPW010001722">
    <property type="protein sequence ID" value="KAJ1943376.1"/>
    <property type="molecule type" value="Genomic_DNA"/>
</dbReference>
<evidence type="ECO:0000313" key="2">
    <source>
        <dbReference type="Proteomes" id="UP001150603"/>
    </source>
</evidence>
<protein>
    <submittedName>
        <fullName evidence="1">ESCRT II complex subunit Dot2</fullName>
    </submittedName>
</protein>
<sequence>MRTNLEEFVRDHQKDIRSNPVFRVQVQRMCQVIGIDPLASRKGYLAELLGVGDFYCELGIQIIDVCVATRALNGGLIEVEELRRRLEKRRIRGSEPVIEEDIKRAIKQLAPLHGGYKIVSFGDRKMVKSVGRELNLDQTTVLGLAVRGRFTVQDVRNGLGWDQDRIQTCVDDMLRTGIVWVDEGTKETEYWVPAFSIATI</sequence>
<reference evidence="1" key="1">
    <citation type="submission" date="2022-07" db="EMBL/GenBank/DDBJ databases">
        <title>Phylogenomic reconstructions and comparative analyses of Kickxellomycotina fungi.</title>
        <authorList>
            <person name="Reynolds N.K."/>
            <person name="Stajich J.E."/>
            <person name="Barry K."/>
            <person name="Grigoriev I.V."/>
            <person name="Crous P."/>
            <person name="Smith M.E."/>
        </authorList>
    </citation>
    <scope>NUCLEOTIDE SEQUENCE</scope>
    <source>
        <strain evidence="1">NRRL 5244</strain>
    </source>
</reference>
<evidence type="ECO:0000313" key="1">
    <source>
        <dbReference type="EMBL" id="KAJ1943376.1"/>
    </source>
</evidence>
<name>A0ACC1J9X2_9FUNG</name>
<dbReference type="Proteomes" id="UP001150603">
    <property type="component" value="Unassembled WGS sequence"/>
</dbReference>
<comment type="caution">
    <text evidence="1">The sequence shown here is derived from an EMBL/GenBank/DDBJ whole genome shotgun (WGS) entry which is preliminary data.</text>
</comment>
<proteinExistence type="predicted"/>